<name>A0ABM7X060_9BACT</name>
<evidence type="ECO:0000313" key="4">
    <source>
        <dbReference type="Proteomes" id="UP001162891"/>
    </source>
</evidence>
<gene>
    <name evidence="3" type="ORF">AMOR_40920</name>
</gene>
<accession>A0ABM7X060</accession>
<evidence type="ECO:0000256" key="2">
    <source>
        <dbReference type="SAM" id="SignalP"/>
    </source>
</evidence>
<feature type="region of interest" description="Disordered" evidence="1">
    <location>
        <begin position="213"/>
        <end position="260"/>
    </location>
</feature>
<reference evidence="4" key="1">
    <citation type="journal article" date="2022" name="Int. J. Syst. Evol. Microbiol.">
        <title>Anaeromyxobacter oryzae sp. nov., Anaeromyxobacter diazotrophicus sp. nov. and Anaeromyxobacter paludicola sp. nov., isolated from paddy soils.</title>
        <authorList>
            <person name="Itoh H."/>
            <person name="Xu Z."/>
            <person name="Mise K."/>
            <person name="Masuda Y."/>
            <person name="Ushijima N."/>
            <person name="Hayakawa C."/>
            <person name="Shiratori Y."/>
            <person name="Senoo K."/>
        </authorList>
    </citation>
    <scope>NUCLEOTIDE SEQUENCE [LARGE SCALE GENOMIC DNA]</scope>
    <source>
        <strain evidence="4">Red232</strain>
    </source>
</reference>
<dbReference type="EMBL" id="AP025591">
    <property type="protein sequence ID" value="BDG05096.1"/>
    <property type="molecule type" value="Genomic_DNA"/>
</dbReference>
<dbReference type="SUPFAM" id="SSF56925">
    <property type="entry name" value="OMPA-like"/>
    <property type="match status" value="1"/>
</dbReference>
<proteinExistence type="predicted"/>
<feature type="compositionally biased region" description="Pro residues" evidence="1">
    <location>
        <begin position="215"/>
        <end position="227"/>
    </location>
</feature>
<sequence>MPGERWRAAARVRIACAIVALACGGCTFTHRETIPQPVVEPPPARRIEANVGVRFEPGLAERSGVASGPGWGWTSVRSVTPVGRSVEALCDRLLPSVFARTKPLSATASPEGVDAVLDVRLAAFELRSPSGFDATACRASIALGWELSTPTGEPIARWTTETVGEQQPPPLGSCIGDAVALALQDAGRAFVDRLLSDAAVRAWTDRRGIAVVAAPEPPRAPPPPPSEPEGAPEPWATAASEPGPVSPAAPRPVVKAAPQTPGASALRAAVGWFSPRGTPGALDDPSGGIALLLGGTYRPRPWLGVDLDLTYGYGQFSSSTAPPPGTFETKGSRMSLSSLGLGAGVRGIAPLGILRPWAGGGVTVLVSKLTLAGTTLGFPGEVAESGVTGGVYAAAGLDLAVEKTWLLGGQCRWLFAEQDFGRLSAGQTGSIGGRMCVAAVSRTWP</sequence>
<evidence type="ECO:0008006" key="5">
    <source>
        <dbReference type="Google" id="ProtNLM"/>
    </source>
</evidence>
<dbReference type="InterPro" id="IPR011250">
    <property type="entry name" value="OMP/PagP_B-barrel"/>
</dbReference>
<feature type="signal peptide" evidence="2">
    <location>
        <begin position="1"/>
        <end position="22"/>
    </location>
</feature>
<keyword evidence="2" id="KW-0732">Signal</keyword>
<dbReference type="Proteomes" id="UP001162891">
    <property type="component" value="Chromosome"/>
</dbReference>
<feature type="chain" id="PRO_5047237613" description="Lipoprotein" evidence="2">
    <location>
        <begin position="23"/>
        <end position="445"/>
    </location>
</feature>
<organism evidence="3 4">
    <name type="scientific">Anaeromyxobacter oryzae</name>
    <dbReference type="NCBI Taxonomy" id="2918170"/>
    <lineage>
        <taxon>Bacteria</taxon>
        <taxon>Pseudomonadati</taxon>
        <taxon>Myxococcota</taxon>
        <taxon>Myxococcia</taxon>
        <taxon>Myxococcales</taxon>
        <taxon>Cystobacterineae</taxon>
        <taxon>Anaeromyxobacteraceae</taxon>
        <taxon>Anaeromyxobacter</taxon>
    </lineage>
</organism>
<protein>
    <recommendedName>
        <fullName evidence="5">Lipoprotein</fullName>
    </recommendedName>
</protein>
<keyword evidence="4" id="KW-1185">Reference proteome</keyword>
<evidence type="ECO:0000256" key="1">
    <source>
        <dbReference type="SAM" id="MobiDB-lite"/>
    </source>
</evidence>
<dbReference type="RefSeq" id="WP_248353637.1">
    <property type="nucleotide sequence ID" value="NZ_AP025591.1"/>
</dbReference>
<evidence type="ECO:0000313" key="3">
    <source>
        <dbReference type="EMBL" id="BDG05096.1"/>
    </source>
</evidence>